<organism evidence="1 2">
    <name type="scientific">Metabacillus rhizolycopersici</name>
    <dbReference type="NCBI Taxonomy" id="2875709"/>
    <lineage>
        <taxon>Bacteria</taxon>
        <taxon>Bacillati</taxon>
        <taxon>Bacillota</taxon>
        <taxon>Bacilli</taxon>
        <taxon>Bacillales</taxon>
        <taxon>Bacillaceae</taxon>
        <taxon>Metabacillus</taxon>
    </lineage>
</organism>
<dbReference type="InterPro" id="IPR004761">
    <property type="entry name" value="Spore_GerAB"/>
</dbReference>
<comment type="caution">
    <text evidence="1">The sequence shown here is derived from an EMBL/GenBank/DDBJ whole genome shotgun (WGS) entry which is preliminary data.</text>
</comment>
<reference evidence="1" key="1">
    <citation type="submission" date="2024-05" db="EMBL/GenBank/DDBJ databases">
        <title>Metabacillus sp. nov., isolated from the rhizosphere soil of tomato plants.</title>
        <authorList>
            <person name="Ma R."/>
        </authorList>
    </citation>
    <scope>NUCLEOTIDE SEQUENCE</scope>
    <source>
        <strain evidence="1">DBTR6</strain>
    </source>
</reference>
<evidence type="ECO:0000313" key="1">
    <source>
        <dbReference type="EMBL" id="MBZ5751717.1"/>
    </source>
</evidence>
<dbReference type="RefSeq" id="WP_224140042.1">
    <property type="nucleotide sequence ID" value="NZ_JAIQUM010000038.1"/>
</dbReference>
<gene>
    <name evidence="1" type="ORF">K9V48_16045</name>
</gene>
<name>A0ABS7UTT2_9BACI</name>
<keyword evidence="2" id="KW-1185">Reference proteome</keyword>
<proteinExistence type="predicted"/>
<sequence length="51" mass="5897">MEKAKISVIQFFALMLLFELGSALVISHGMDAKKDDWLVILLECVRESFYF</sequence>
<evidence type="ECO:0000313" key="2">
    <source>
        <dbReference type="Proteomes" id="UP001165287"/>
    </source>
</evidence>
<dbReference type="EMBL" id="JAIQUM010000038">
    <property type="protein sequence ID" value="MBZ5751717.1"/>
    <property type="molecule type" value="Genomic_DNA"/>
</dbReference>
<accession>A0ABS7UTT2</accession>
<dbReference type="Pfam" id="PF03845">
    <property type="entry name" value="Spore_permease"/>
    <property type="match status" value="1"/>
</dbReference>
<protein>
    <submittedName>
        <fullName evidence="1">GerAB/ArcD/ProY family transporter</fullName>
    </submittedName>
</protein>
<dbReference type="Proteomes" id="UP001165287">
    <property type="component" value="Unassembled WGS sequence"/>
</dbReference>